<comment type="caution">
    <text evidence="2">The sequence shown here is derived from an EMBL/GenBank/DDBJ whole genome shotgun (WGS) entry which is preliminary data.</text>
</comment>
<gene>
    <name evidence="2" type="ORF">N0V89_007843</name>
</gene>
<feature type="compositionally biased region" description="Basic residues" evidence="1">
    <location>
        <begin position="233"/>
        <end position="242"/>
    </location>
</feature>
<dbReference type="GeneID" id="80911373"/>
<sequence>MSAHFNRYTLKGINKWARRECPQAFEALTLEMSNRKTATYWHAQAGSQSGSQGGKLLDIGREPNNLFAGINSEQQVHFLCEEDLNSGPGLKPLPLSEVGHRLHPHYLDGVFRILLTADRKRCEGRVELLGSVLMYCFVKDGVIPRFVISTISKPEFFKEACFAVRNWEGLPYDGDDDNDDDETHMKEIKSEEGVPGREQMVEEETRELQEVRAEKRFRAQEKKRCRAQEKKLRAEKKKKLRAEKRSWNKDKAALERALADERKANSEKDEKLENKRKKMEEMSEEMKELHAEFADYKTRAEKRIREADEYKDKVNKKATELFQLN</sequence>
<dbReference type="RefSeq" id="XP_056070851.1">
    <property type="nucleotide sequence ID" value="XM_056216604.1"/>
</dbReference>
<feature type="region of interest" description="Disordered" evidence="1">
    <location>
        <begin position="228"/>
        <end position="286"/>
    </location>
</feature>
<feature type="compositionally biased region" description="Basic and acidic residues" evidence="1">
    <location>
        <begin position="243"/>
        <end position="286"/>
    </location>
</feature>
<evidence type="ECO:0000313" key="3">
    <source>
        <dbReference type="Proteomes" id="UP001140513"/>
    </source>
</evidence>
<organism evidence="2 3">
    <name type="scientific">Didymosphaeria variabile</name>
    <dbReference type="NCBI Taxonomy" id="1932322"/>
    <lineage>
        <taxon>Eukaryota</taxon>
        <taxon>Fungi</taxon>
        <taxon>Dikarya</taxon>
        <taxon>Ascomycota</taxon>
        <taxon>Pezizomycotina</taxon>
        <taxon>Dothideomycetes</taxon>
        <taxon>Pleosporomycetidae</taxon>
        <taxon>Pleosporales</taxon>
        <taxon>Massarineae</taxon>
        <taxon>Didymosphaeriaceae</taxon>
        <taxon>Didymosphaeria</taxon>
    </lineage>
</organism>
<name>A0A9W9CAL5_9PLEO</name>
<keyword evidence="3" id="KW-1185">Reference proteome</keyword>
<evidence type="ECO:0000256" key="1">
    <source>
        <dbReference type="SAM" id="MobiDB-lite"/>
    </source>
</evidence>
<accession>A0A9W9CAL5</accession>
<evidence type="ECO:0000313" key="2">
    <source>
        <dbReference type="EMBL" id="KAJ4352495.1"/>
    </source>
</evidence>
<proteinExistence type="predicted"/>
<dbReference type="EMBL" id="JAPEUX010000005">
    <property type="protein sequence ID" value="KAJ4352495.1"/>
    <property type="molecule type" value="Genomic_DNA"/>
</dbReference>
<dbReference type="Proteomes" id="UP001140513">
    <property type="component" value="Unassembled WGS sequence"/>
</dbReference>
<protein>
    <submittedName>
        <fullName evidence="2">Uncharacterized protein</fullName>
    </submittedName>
</protein>
<reference evidence="2" key="1">
    <citation type="submission" date="2022-10" db="EMBL/GenBank/DDBJ databases">
        <title>Tapping the CABI collections for fungal endophytes: first genome assemblies for Collariella, Neodidymelliopsis, Ascochyta clinopodiicola, Didymella pomorum, Didymosphaeria variabile, Neocosmospora piperis and Neocucurbitaria cava.</title>
        <authorList>
            <person name="Hill R."/>
        </authorList>
    </citation>
    <scope>NUCLEOTIDE SEQUENCE</scope>
    <source>
        <strain evidence="2">IMI 356815</strain>
    </source>
</reference>
<dbReference type="AlphaFoldDB" id="A0A9W9CAL5"/>